<dbReference type="PROSITE" id="PS50056">
    <property type="entry name" value="TYR_PHOSPHATASE_2"/>
    <property type="match status" value="1"/>
</dbReference>
<reference evidence="5 6" key="1">
    <citation type="submission" date="2021-02" db="EMBL/GenBank/DDBJ databases">
        <title>Variation within the Batrachochytrium salamandrivorans European outbreak.</title>
        <authorList>
            <person name="Kelly M."/>
            <person name="Pasmans F."/>
            <person name="Shea T.P."/>
            <person name="Munoz J.F."/>
            <person name="Carranza S."/>
            <person name="Cuomo C.A."/>
            <person name="Martel A."/>
        </authorList>
    </citation>
    <scope>NUCLEOTIDE SEQUENCE [LARGE SCALE GENOMIC DNA]</scope>
    <source>
        <strain evidence="5 6">AMFP18/2</strain>
    </source>
</reference>
<dbReference type="PANTHER" id="PTHR19134:SF449">
    <property type="entry name" value="TYROSINE-PROTEIN PHOSPHATASE 1"/>
    <property type="match status" value="1"/>
</dbReference>
<proteinExistence type="inferred from homology"/>
<feature type="compositionally biased region" description="Low complexity" evidence="2">
    <location>
        <begin position="130"/>
        <end position="154"/>
    </location>
</feature>
<feature type="compositionally biased region" description="Low complexity" evidence="2">
    <location>
        <begin position="68"/>
        <end position="80"/>
    </location>
</feature>
<dbReference type="PROSITE" id="PS00383">
    <property type="entry name" value="TYR_PHOSPHATASE_1"/>
    <property type="match status" value="1"/>
</dbReference>
<feature type="region of interest" description="Disordered" evidence="2">
    <location>
        <begin position="1002"/>
        <end position="1039"/>
    </location>
</feature>
<evidence type="ECO:0008006" key="7">
    <source>
        <dbReference type="Google" id="ProtNLM"/>
    </source>
</evidence>
<comment type="similarity">
    <text evidence="1">Belongs to the protein-tyrosine phosphatase family. Non-receptor class subfamily.</text>
</comment>
<evidence type="ECO:0000259" key="3">
    <source>
        <dbReference type="PROSITE" id="PS50055"/>
    </source>
</evidence>
<dbReference type="Proteomes" id="UP001648503">
    <property type="component" value="Unassembled WGS sequence"/>
</dbReference>
<feature type="compositionally biased region" description="Polar residues" evidence="2">
    <location>
        <begin position="1276"/>
        <end position="1289"/>
    </location>
</feature>
<evidence type="ECO:0000256" key="1">
    <source>
        <dbReference type="ARBA" id="ARBA00009649"/>
    </source>
</evidence>
<gene>
    <name evidence="5" type="ORF">BASA50_007089</name>
</gene>
<dbReference type="EMBL" id="JAFCIX010000344">
    <property type="protein sequence ID" value="KAH6593863.1"/>
    <property type="molecule type" value="Genomic_DNA"/>
</dbReference>
<organism evidence="5 6">
    <name type="scientific">Batrachochytrium salamandrivorans</name>
    <dbReference type="NCBI Taxonomy" id="1357716"/>
    <lineage>
        <taxon>Eukaryota</taxon>
        <taxon>Fungi</taxon>
        <taxon>Fungi incertae sedis</taxon>
        <taxon>Chytridiomycota</taxon>
        <taxon>Chytridiomycota incertae sedis</taxon>
        <taxon>Chytridiomycetes</taxon>
        <taxon>Rhizophydiales</taxon>
        <taxon>Rhizophydiales incertae sedis</taxon>
        <taxon>Batrachochytrium</taxon>
    </lineage>
</organism>
<dbReference type="InterPro" id="IPR000242">
    <property type="entry name" value="PTP_cat"/>
</dbReference>
<feature type="region of interest" description="Disordered" evidence="2">
    <location>
        <begin position="1264"/>
        <end position="1289"/>
    </location>
</feature>
<feature type="compositionally biased region" description="Polar residues" evidence="2">
    <location>
        <begin position="162"/>
        <end position="191"/>
    </location>
</feature>
<dbReference type="InterPro" id="IPR050348">
    <property type="entry name" value="Protein-Tyr_Phosphatase"/>
</dbReference>
<evidence type="ECO:0000256" key="2">
    <source>
        <dbReference type="SAM" id="MobiDB-lite"/>
    </source>
</evidence>
<feature type="compositionally biased region" description="Polar residues" evidence="2">
    <location>
        <begin position="19"/>
        <end position="40"/>
    </location>
</feature>
<dbReference type="PRINTS" id="PR00700">
    <property type="entry name" value="PRTYPHPHTASE"/>
</dbReference>
<feature type="region of interest" description="Disordered" evidence="2">
    <location>
        <begin position="130"/>
        <end position="192"/>
    </location>
</feature>
<dbReference type="InterPro" id="IPR016130">
    <property type="entry name" value="Tyr_Pase_AS"/>
</dbReference>
<feature type="compositionally biased region" description="Polar residues" evidence="2">
    <location>
        <begin position="1030"/>
        <end position="1039"/>
    </location>
</feature>
<dbReference type="SMART" id="SM00404">
    <property type="entry name" value="PTPc_motif"/>
    <property type="match status" value="1"/>
</dbReference>
<feature type="domain" description="Tyrosine-protein phosphatase" evidence="3">
    <location>
        <begin position="799"/>
        <end position="1210"/>
    </location>
</feature>
<feature type="region of interest" description="Disordered" evidence="2">
    <location>
        <begin position="54"/>
        <end position="108"/>
    </location>
</feature>
<feature type="region of interest" description="Disordered" evidence="2">
    <location>
        <begin position="507"/>
        <end position="542"/>
    </location>
</feature>
<dbReference type="Gene3D" id="3.90.190.10">
    <property type="entry name" value="Protein tyrosine phosphatase superfamily"/>
    <property type="match status" value="1"/>
</dbReference>
<dbReference type="PANTHER" id="PTHR19134">
    <property type="entry name" value="RECEPTOR-TYPE TYROSINE-PROTEIN PHOSPHATASE"/>
    <property type="match status" value="1"/>
</dbReference>
<dbReference type="InterPro" id="IPR003595">
    <property type="entry name" value="Tyr_Pase_cat"/>
</dbReference>
<feature type="compositionally biased region" description="Low complexity" evidence="2">
    <location>
        <begin position="517"/>
        <end position="528"/>
    </location>
</feature>
<dbReference type="InterPro" id="IPR000387">
    <property type="entry name" value="Tyr_Pase_dom"/>
</dbReference>
<dbReference type="InterPro" id="IPR029021">
    <property type="entry name" value="Prot-tyrosine_phosphatase-like"/>
</dbReference>
<feature type="region of interest" description="Disordered" evidence="2">
    <location>
        <begin position="625"/>
        <end position="644"/>
    </location>
</feature>
<evidence type="ECO:0000259" key="4">
    <source>
        <dbReference type="PROSITE" id="PS50056"/>
    </source>
</evidence>
<keyword evidence="6" id="KW-1185">Reference proteome</keyword>
<dbReference type="PROSITE" id="PS50055">
    <property type="entry name" value="TYR_PHOSPHATASE_PTP"/>
    <property type="match status" value="1"/>
</dbReference>
<dbReference type="SUPFAM" id="SSF52799">
    <property type="entry name" value="(Phosphotyrosine protein) phosphatases II"/>
    <property type="match status" value="1"/>
</dbReference>
<evidence type="ECO:0000313" key="6">
    <source>
        <dbReference type="Proteomes" id="UP001648503"/>
    </source>
</evidence>
<feature type="region of interest" description="Disordered" evidence="2">
    <location>
        <begin position="1"/>
        <end position="42"/>
    </location>
</feature>
<feature type="compositionally biased region" description="Low complexity" evidence="2">
    <location>
        <begin position="632"/>
        <end position="644"/>
    </location>
</feature>
<comment type="caution">
    <text evidence="5">The sequence shown here is derived from an EMBL/GenBank/DDBJ whole genome shotgun (WGS) entry which is preliminary data.</text>
</comment>
<protein>
    <recommendedName>
        <fullName evidence="7">Protein-tyrosine-phosphatase</fullName>
    </recommendedName>
</protein>
<evidence type="ECO:0000313" key="5">
    <source>
        <dbReference type="EMBL" id="KAH6593863.1"/>
    </source>
</evidence>
<feature type="compositionally biased region" description="Polar residues" evidence="2">
    <location>
        <begin position="400"/>
        <end position="410"/>
    </location>
</feature>
<feature type="domain" description="Tyrosine specific protein phosphatases" evidence="4">
    <location>
        <begin position="1070"/>
        <end position="1201"/>
    </location>
</feature>
<dbReference type="Pfam" id="PF00102">
    <property type="entry name" value="Y_phosphatase"/>
    <property type="match status" value="3"/>
</dbReference>
<feature type="compositionally biased region" description="Polar residues" evidence="2">
    <location>
        <begin position="88"/>
        <end position="98"/>
    </location>
</feature>
<accession>A0ABQ8FAZ4</accession>
<sequence>MGATNSKEALVDSGHSSRESTVAPTTPANSISSGKATTHSPAYAGSWKAATRYLGSSSEQEDYGSLPSTRTAREASSSSTGQPLRYNDTASATTNSAGTDGDQDPARSILYRSTRNSFTSFLRMLEFSSSPSSTSAARGGSAAAAASTTTTASQAHHRMHSQSHYGHQSIYSQQQLHRRQSSTPAPSTYTTLMGIRSASPPLISQRPQSQSYSMSPLSMASSQHIQQFNAVQRQRQLPLESTTTTVDPSDAASSRTSLLLNVTTMVNQDGQYLSRAPPSAVPEIIFPDDSHHMNKHSAAHSDRSLDACEITEEYQQQQQQQHIPRQLSTTSTVKPEIPASLESSSSLLSSVPGSGLHASIELEPSCVNTADLVDRSAGEYRVLDKSLSGTPEPIDGEHLAQSSTEPSTSPHLIPANPVALVRAEEPSHLQSTPLSCAPSQPHILSPPTGVSHEINHHNDIISLNDQSSALPVLHEFSQSSTHLPSHSPRFITTLDARRSLSATFLGQSDETDDYRPPIRTIPPSSRNRSIAERRASSPRNSIKGFLPTRITITAADTLNPSPLPLATPIVAADTASASPASPVDPAATCVAPTATNNNSNPSSSSSDIHSCAGLAEGTEAKLADSVSSLVEQQPQQQQQQQQQPILQQPTLPLQQRLHLQLPAGVRESPRITILPNLQPPKLNIKSVLRSNTRLTAATTNTTTTSSSTSTTVLRTPISSPMSATSRLQAVTLSQLISILEKAGYLPDWLLAILSHGSPSNIRHLLKRTYETIRDLEERRLSHDSERSPQVAATLANNNNDLSFTTIREQPDANHVRFTMNDALSSQNARFNRYTDILPFDYNRVRLRGLVPDTHYEATATATGAPSHTPTTRTNFPAGTDYINASTLYSLDGRRKYIAAQGPLPTTLGAFWEMIWEQSTGVIVMLTQEEEAGRIKCHRYWPDVVGSSKRYATTSSLSCGPGAMCFRVQFAEETVLMDGLTIQREFIVKKETIDDVLNRHHATTPHISDMGSADVSPSIDDASPGSMRANPDTSAPHSGCQSAHIQAAPEIRRIRMLHFHGWPDHQVSSPRYVLQMIHAANATNNLAASDMIILDSQGVQPDSAVEVGPMVVHCSAGCGRTGVFCAIDSVLSALADCGNVISTGNGGGRAPSSVISSAAISQHPWVSGAEIERLPLDDLIAMTVNHFRRQRIGSVQTLSQYIFCYDAVVTQLGDWFDAGIHPVWNVGKKTSQVDLDTAATPTPALDEVIPIVSAVGTLDPLASRAEASNDDVPPMSSVGSRRFSWSQSIK</sequence>
<feature type="region of interest" description="Disordered" evidence="2">
    <location>
        <begin position="386"/>
        <end position="413"/>
    </location>
</feature>
<dbReference type="SMART" id="SM00194">
    <property type="entry name" value="PTPc"/>
    <property type="match status" value="1"/>
</dbReference>
<name>A0ABQ8FAZ4_9FUNG</name>